<organism evidence="2 3">
    <name type="scientific">Bacillus mesophilus</name>
    <dbReference type="NCBI Taxonomy" id="1808955"/>
    <lineage>
        <taxon>Bacteria</taxon>
        <taxon>Bacillati</taxon>
        <taxon>Bacillota</taxon>
        <taxon>Bacilli</taxon>
        <taxon>Bacillales</taxon>
        <taxon>Bacillaceae</taxon>
        <taxon>Bacillus</taxon>
    </lineage>
</organism>
<dbReference type="PANTHER" id="PTHR37808:SF1">
    <property type="entry name" value="SPORE GERMINATION PROTEIN-LIKE PROTEIN YDZR"/>
    <property type="match status" value="1"/>
</dbReference>
<evidence type="ECO:0000313" key="3">
    <source>
        <dbReference type="Proteomes" id="UP000481043"/>
    </source>
</evidence>
<sequence length="78" mass="8040">MPSFVGGIHIQNVGDGAFTVGDAFRISPNGASQNKGGSGGFNTGSLINVSNKRSITGVDETDIVDQSTTSIRPFLLNV</sequence>
<comment type="caution">
    <text evidence="2">The sequence shown here is derived from an EMBL/GenBank/DDBJ whole genome shotgun (WGS) entry which is preliminary data.</text>
</comment>
<protein>
    <submittedName>
        <fullName evidence="2">Spore germination protein</fullName>
    </submittedName>
</protein>
<accession>A0A6M0QCA8</accession>
<dbReference type="AlphaFoldDB" id="A0A6M0QCA8"/>
<comment type="similarity">
    <text evidence="1">Belongs to the GerPA/GerPF family.</text>
</comment>
<dbReference type="RefSeq" id="WP_163180167.1">
    <property type="nucleotide sequence ID" value="NZ_JAAIWM010000004.1"/>
</dbReference>
<proteinExistence type="inferred from homology"/>
<name>A0A6M0QCA8_9BACI</name>
<dbReference type="PANTHER" id="PTHR37808">
    <property type="entry name" value="SPORE GERMINATION PROTEIN-LIKE PROTEIN YDZR-RELATED"/>
    <property type="match status" value="1"/>
</dbReference>
<evidence type="ECO:0000256" key="1">
    <source>
        <dbReference type="ARBA" id="ARBA00008103"/>
    </source>
</evidence>
<dbReference type="InterPro" id="IPR019618">
    <property type="entry name" value="Spore_germination_GerPA"/>
</dbReference>
<evidence type="ECO:0000313" key="2">
    <source>
        <dbReference type="EMBL" id="NEY72718.1"/>
    </source>
</evidence>
<reference evidence="2 3" key="1">
    <citation type="submission" date="2020-02" db="EMBL/GenBank/DDBJ databases">
        <title>Bacillus aquiflavi sp. nov., isolated from yellow water of strong flavor Chinese baijiu in Yibin region of China.</title>
        <authorList>
            <person name="Xie J."/>
        </authorList>
    </citation>
    <scope>NUCLEOTIDE SEQUENCE [LARGE SCALE GENOMIC DNA]</scope>
    <source>
        <strain evidence="2 3">SA4</strain>
    </source>
</reference>
<dbReference type="EMBL" id="JAAIWM010000004">
    <property type="protein sequence ID" value="NEY72718.1"/>
    <property type="molecule type" value="Genomic_DNA"/>
</dbReference>
<dbReference type="Pfam" id="PF10676">
    <property type="entry name" value="gerPA"/>
    <property type="match status" value="1"/>
</dbReference>
<gene>
    <name evidence="2" type="ORF">G4D63_13355</name>
</gene>
<keyword evidence="3" id="KW-1185">Reference proteome</keyword>
<dbReference type="Proteomes" id="UP000481043">
    <property type="component" value="Unassembled WGS sequence"/>
</dbReference>